<protein>
    <submittedName>
        <fullName evidence="2">Uncharacterized protein</fullName>
    </submittedName>
</protein>
<evidence type="ECO:0000313" key="1">
    <source>
        <dbReference type="Proteomes" id="UP000887540"/>
    </source>
</evidence>
<organism evidence="1 2">
    <name type="scientific">Acrobeloides nanus</name>
    <dbReference type="NCBI Taxonomy" id="290746"/>
    <lineage>
        <taxon>Eukaryota</taxon>
        <taxon>Metazoa</taxon>
        <taxon>Ecdysozoa</taxon>
        <taxon>Nematoda</taxon>
        <taxon>Chromadorea</taxon>
        <taxon>Rhabditida</taxon>
        <taxon>Tylenchina</taxon>
        <taxon>Cephalobomorpha</taxon>
        <taxon>Cephaloboidea</taxon>
        <taxon>Cephalobidae</taxon>
        <taxon>Acrobeloides</taxon>
    </lineage>
</organism>
<dbReference type="WBParaSite" id="ACRNAN_scaffold7867.g9680.t1">
    <property type="protein sequence ID" value="ACRNAN_scaffold7867.g9680.t1"/>
    <property type="gene ID" value="ACRNAN_scaffold7867.g9680"/>
</dbReference>
<reference evidence="2" key="1">
    <citation type="submission" date="2022-11" db="UniProtKB">
        <authorList>
            <consortium name="WormBaseParasite"/>
        </authorList>
    </citation>
    <scope>IDENTIFICATION</scope>
</reference>
<evidence type="ECO:0000313" key="2">
    <source>
        <dbReference type="WBParaSite" id="ACRNAN_scaffold7867.g9680.t1"/>
    </source>
</evidence>
<accession>A0A914EFC9</accession>
<dbReference type="Proteomes" id="UP000887540">
    <property type="component" value="Unplaced"/>
</dbReference>
<proteinExistence type="predicted"/>
<dbReference type="AlphaFoldDB" id="A0A914EFC9"/>
<sequence>MKYENDSSVAVVYGYNSTFTLFEFNKTTVLQYDGIGIIGTLISLIIPPGSMLIGDYYSLLYETSQHSVTPNVVGGDTFVDVNMTPNYPNWVEANNFTMSYRYIVAYASIALKIVAEVPQQCLFLITDGQQQTFADSSKELFINKTIRFNATYFEIHFIGIYHN</sequence>
<name>A0A914EFC9_9BILA</name>
<keyword evidence="1" id="KW-1185">Reference proteome</keyword>